<accession>A0A7Z8Y8G7</accession>
<organism evidence="2 3">
    <name type="scientific">Actinobaculum suis</name>
    <dbReference type="NCBI Taxonomy" id="1657"/>
    <lineage>
        <taxon>Bacteria</taxon>
        <taxon>Bacillati</taxon>
        <taxon>Actinomycetota</taxon>
        <taxon>Actinomycetes</taxon>
        <taxon>Actinomycetales</taxon>
        <taxon>Actinomycetaceae</taxon>
        <taxon>Actinobaculum</taxon>
    </lineage>
</organism>
<dbReference type="Proteomes" id="UP000269974">
    <property type="component" value="Unassembled WGS sequence"/>
</dbReference>
<feature type="region of interest" description="Disordered" evidence="1">
    <location>
        <begin position="1"/>
        <end position="39"/>
    </location>
</feature>
<evidence type="ECO:0000313" key="2">
    <source>
        <dbReference type="EMBL" id="VDG76176.1"/>
    </source>
</evidence>
<dbReference type="RefSeq" id="WP_185933910.1">
    <property type="nucleotide sequence ID" value="NZ_UYIO01000001.1"/>
</dbReference>
<dbReference type="Pfam" id="PF13384">
    <property type="entry name" value="HTH_23"/>
    <property type="match status" value="1"/>
</dbReference>
<dbReference type="Gene3D" id="1.10.10.10">
    <property type="entry name" value="Winged helix-like DNA-binding domain superfamily/Winged helix DNA-binding domain"/>
    <property type="match status" value="1"/>
</dbReference>
<dbReference type="SUPFAM" id="SSF88659">
    <property type="entry name" value="Sigma3 and sigma4 domains of RNA polymerase sigma factors"/>
    <property type="match status" value="1"/>
</dbReference>
<evidence type="ECO:0000256" key="1">
    <source>
        <dbReference type="SAM" id="MobiDB-lite"/>
    </source>
</evidence>
<proteinExistence type="predicted"/>
<gene>
    <name evidence="2" type="ORF">NCTC10327_00841</name>
</gene>
<dbReference type="InterPro" id="IPR036388">
    <property type="entry name" value="WH-like_DNA-bd_sf"/>
</dbReference>
<reference evidence="2 3" key="1">
    <citation type="submission" date="2018-11" db="EMBL/GenBank/DDBJ databases">
        <authorList>
            <consortium name="Pathogen Informatics"/>
        </authorList>
    </citation>
    <scope>NUCLEOTIDE SEQUENCE [LARGE SCALE GENOMIC DNA]</scope>
    <source>
        <strain evidence="2 3">NCTC10327</strain>
    </source>
</reference>
<dbReference type="AlphaFoldDB" id="A0A7Z8Y8G7"/>
<dbReference type="InterPro" id="IPR013324">
    <property type="entry name" value="RNA_pol_sigma_r3/r4-like"/>
</dbReference>
<sequence length="167" mass="19100">MTKKNEHTTTEHDQAREQEAAERARIRTERAQRRAQREERNKQIFEYRKAGLTYRQIAEKVGISYTQVRNVVLKAYESITRESAQQLVTLEKERLDTLLAGIWRPATEGDTNAISTALSIMRHLERLHGVDKLQTETDETQAAATAALTQLLEAAKHYATNNTPPDK</sequence>
<comment type="caution">
    <text evidence="2">The sequence shown here is derived from an EMBL/GenBank/DDBJ whole genome shotgun (WGS) entry which is preliminary data.</text>
</comment>
<name>A0A7Z8Y8G7_9ACTO</name>
<evidence type="ECO:0000313" key="3">
    <source>
        <dbReference type="Proteomes" id="UP000269974"/>
    </source>
</evidence>
<dbReference type="EMBL" id="UYIO01000001">
    <property type="protein sequence ID" value="VDG76176.1"/>
    <property type="molecule type" value="Genomic_DNA"/>
</dbReference>
<protein>
    <submittedName>
        <fullName evidence="2">Uncharacterized protein</fullName>
    </submittedName>
</protein>